<evidence type="ECO:0000256" key="2">
    <source>
        <dbReference type="ARBA" id="ARBA00024200"/>
    </source>
</evidence>
<dbReference type="Gene3D" id="3.10.20.30">
    <property type="match status" value="1"/>
</dbReference>
<reference evidence="5 7" key="2">
    <citation type="submission" date="2022-03" db="EMBL/GenBank/DDBJ databases">
        <title>Genome sequencing of Morococcus cerebrosus.</title>
        <authorList>
            <person name="Baek M.-G."/>
            <person name="Yi H."/>
        </authorList>
    </citation>
    <scope>NUCLEOTIDE SEQUENCE [LARGE SCALE GENOMIC DNA]</scope>
    <source>
        <strain evidence="5 7">CIP 81.93</strain>
    </source>
</reference>
<organism evidence="4 6">
    <name type="scientific">Morococcus cerebrosus</name>
    <dbReference type="NCBI Taxonomy" id="1056807"/>
    <lineage>
        <taxon>Bacteria</taxon>
        <taxon>Pseudomonadati</taxon>
        <taxon>Pseudomonadota</taxon>
        <taxon>Betaproteobacteria</taxon>
        <taxon>Neisseriales</taxon>
        <taxon>Neisseriaceae</taxon>
        <taxon>Morococcus</taxon>
    </lineage>
</organism>
<keyword evidence="7" id="KW-1185">Reference proteome</keyword>
<dbReference type="Proteomes" id="UP000829504">
    <property type="component" value="Chromosome"/>
</dbReference>
<protein>
    <recommendedName>
        <fullName evidence="3">Molybdopterin synthase sulfur carrier subunit</fullName>
    </recommendedName>
</protein>
<proteinExistence type="inferred from homology"/>
<dbReference type="AlphaFoldDB" id="A0A0C1EKF2"/>
<dbReference type="EMBL" id="CP094242">
    <property type="protein sequence ID" value="UNV87690.1"/>
    <property type="molecule type" value="Genomic_DNA"/>
</dbReference>
<dbReference type="InterPro" id="IPR044672">
    <property type="entry name" value="MOCS2A"/>
</dbReference>
<evidence type="ECO:0000313" key="6">
    <source>
        <dbReference type="Proteomes" id="UP000031390"/>
    </source>
</evidence>
<dbReference type="InterPro" id="IPR016155">
    <property type="entry name" value="Mopterin_synth/thiamin_S_b"/>
</dbReference>
<dbReference type="GO" id="GO:0006777">
    <property type="term" value="P:Mo-molybdopterin cofactor biosynthetic process"/>
    <property type="evidence" value="ECO:0007669"/>
    <property type="project" value="InterPro"/>
</dbReference>
<dbReference type="Proteomes" id="UP000031390">
    <property type="component" value="Unassembled WGS sequence"/>
</dbReference>
<evidence type="ECO:0000256" key="3">
    <source>
        <dbReference type="ARBA" id="ARBA00024247"/>
    </source>
</evidence>
<dbReference type="PATRIC" id="fig|1056807.3.peg.987"/>
<accession>A0A0C1EKF2</accession>
<evidence type="ECO:0000313" key="4">
    <source>
        <dbReference type="EMBL" id="KIC09208.1"/>
    </source>
</evidence>
<dbReference type="RefSeq" id="WP_082013610.1">
    <property type="nucleotide sequence ID" value="NZ_CP094242.1"/>
</dbReference>
<dbReference type="InterPro" id="IPR012675">
    <property type="entry name" value="Beta-grasp_dom_sf"/>
</dbReference>
<dbReference type="CDD" id="cd00754">
    <property type="entry name" value="Ubl_MoaD"/>
    <property type="match status" value="1"/>
</dbReference>
<dbReference type="GO" id="GO:0000166">
    <property type="term" value="F:nucleotide binding"/>
    <property type="evidence" value="ECO:0007669"/>
    <property type="project" value="UniProtKB-KW"/>
</dbReference>
<dbReference type="EMBL" id="JUFZ01000039">
    <property type="protein sequence ID" value="KIC09208.1"/>
    <property type="molecule type" value="Genomic_DNA"/>
</dbReference>
<dbReference type="GO" id="GO:1990133">
    <property type="term" value="C:molybdopterin adenylyltransferase complex"/>
    <property type="evidence" value="ECO:0007669"/>
    <property type="project" value="TreeGrafter"/>
</dbReference>
<evidence type="ECO:0000256" key="1">
    <source>
        <dbReference type="ARBA" id="ARBA00022741"/>
    </source>
</evidence>
<name>A0A0C1EKF2_9NEIS</name>
<reference evidence="4 6" key="1">
    <citation type="submission" date="2014-12" db="EMBL/GenBank/DDBJ databases">
        <title>Genome sequence of Morococcus cerebrosus.</title>
        <authorList>
            <person name="Shin S.-K."/>
            <person name="Yi H."/>
        </authorList>
    </citation>
    <scope>NUCLEOTIDE SEQUENCE [LARGE SCALE GENOMIC DNA]</scope>
    <source>
        <strain evidence="4 6">CIP 81.93</strain>
    </source>
</reference>
<dbReference type="InterPro" id="IPR003749">
    <property type="entry name" value="ThiS/MoaD-like"/>
</dbReference>
<sequence>MTSTVEPMRITVLYFAALREQSGKEQEIRLTHALDVAALYAELAAEYGWDLPQNCLRAAVNHAFCPWQQPLQTGDTVAFIPPIAGG</sequence>
<evidence type="ECO:0000313" key="7">
    <source>
        <dbReference type="Proteomes" id="UP000829504"/>
    </source>
</evidence>
<evidence type="ECO:0000313" key="5">
    <source>
        <dbReference type="EMBL" id="UNV87690.1"/>
    </source>
</evidence>
<dbReference type="PANTHER" id="PTHR33359">
    <property type="entry name" value="MOLYBDOPTERIN SYNTHASE SULFUR CARRIER SUBUNIT"/>
    <property type="match status" value="1"/>
</dbReference>
<dbReference type="PANTHER" id="PTHR33359:SF1">
    <property type="entry name" value="MOLYBDOPTERIN SYNTHASE SULFUR CARRIER SUBUNIT"/>
    <property type="match status" value="1"/>
</dbReference>
<gene>
    <name evidence="4" type="ORF">MCC93_10230</name>
    <name evidence="5" type="ORF">MON37_01735</name>
</gene>
<comment type="similarity">
    <text evidence="2">Belongs to the MoaD family.</text>
</comment>
<keyword evidence="1" id="KW-0547">Nucleotide-binding</keyword>
<dbReference type="SUPFAM" id="SSF54285">
    <property type="entry name" value="MoaD/ThiS"/>
    <property type="match status" value="1"/>
</dbReference>
<dbReference type="Pfam" id="PF02597">
    <property type="entry name" value="ThiS"/>
    <property type="match status" value="1"/>
</dbReference>